<proteinExistence type="predicted"/>
<dbReference type="SUPFAM" id="SSF56281">
    <property type="entry name" value="Metallo-hydrolase/oxidoreductase"/>
    <property type="match status" value="1"/>
</dbReference>
<accession>A0A516GCV1</accession>
<evidence type="ECO:0000313" key="3">
    <source>
        <dbReference type="Proteomes" id="UP000315395"/>
    </source>
</evidence>
<keyword evidence="3" id="KW-1185">Reference proteome</keyword>
<dbReference type="KEGG" id="orz:FNH13_14225"/>
<name>A0A516GCV1_9MICO</name>
<dbReference type="InterPro" id="IPR036866">
    <property type="entry name" value="RibonucZ/Hydroxyglut_hydro"/>
</dbReference>
<dbReference type="RefSeq" id="WP_143784030.1">
    <property type="nucleotide sequence ID" value="NZ_CP041616.1"/>
</dbReference>
<dbReference type="EMBL" id="CP041616">
    <property type="protein sequence ID" value="QDO89343.1"/>
    <property type="molecule type" value="Genomic_DNA"/>
</dbReference>
<dbReference type="AlphaFoldDB" id="A0A516GCV1"/>
<gene>
    <name evidence="2" type="ORF">FNH13_14225</name>
</gene>
<evidence type="ECO:0000313" key="2">
    <source>
        <dbReference type="EMBL" id="QDO89343.1"/>
    </source>
</evidence>
<dbReference type="GO" id="GO:0042781">
    <property type="term" value="F:3'-tRNA processing endoribonuclease activity"/>
    <property type="evidence" value="ECO:0007669"/>
    <property type="project" value="TreeGrafter"/>
</dbReference>
<keyword evidence="1" id="KW-0540">Nuclease</keyword>
<dbReference type="OrthoDB" id="4137979at2"/>
<organism evidence="2 3">
    <name type="scientific">Ornithinimicrobium ciconiae</name>
    <dbReference type="NCBI Taxonomy" id="2594265"/>
    <lineage>
        <taxon>Bacteria</taxon>
        <taxon>Bacillati</taxon>
        <taxon>Actinomycetota</taxon>
        <taxon>Actinomycetes</taxon>
        <taxon>Micrococcales</taxon>
        <taxon>Ornithinimicrobiaceae</taxon>
        <taxon>Ornithinimicrobium</taxon>
    </lineage>
</organism>
<sequence>MTGVRVTATLVKHPPVFPSFGFRCETEDGSVVFSGDTTVSENLMRLASGADVLVHEVINVDVLDGLVPPKIIAHLLESHTNVDDVGAVAESAGVGTLVLNHLVPGDPAEVNDGQWRRRAQRGFSGKVVVGRDLMTVGVGKRRR</sequence>
<keyword evidence="2" id="KW-0378">Hydrolase</keyword>
<evidence type="ECO:0000256" key="1">
    <source>
        <dbReference type="ARBA" id="ARBA00022759"/>
    </source>
</evidence>
<protein>
    <submittedName>
        <fullName evidence="2">MBL fold metallo-hydrolase</fullName>
    </submittedName>
</protein>
<reference evidence="2 3" key="1">
    <citation type="submission" date="2019-07" db="EMBL/GenBank/DDBJ databases">
        <title>complete genome sequencing of Ornithinimicrobium sp. H23M54.</title>
        <authorList>
            <person name="Bae J.-W."/>
            <person name="Lee S.-Y."/>
        </authorList>
    </citation>
    <scope>NUCLEOTIDE SEQUENCE [LARGE SCALE GENOMIC DNA]</scope>
    <source>
        <strain evidence="2 3">H23M54</strain>
    </source>
</reference>
<keyword evidence="1" id="KW-0255">Endonuclease</keyword>
<dbReference type="Gene3D" id="3.60.15.10">
    <property type="entry name" value="Ribonuclease Z/Hydroxyacylglutathione hydrolase-like"/>
    <property type="match status" value="1"/>
</dbReference>
<dbReference type="PANTHER" id="PTHR46018">
    <property type="entry name" value="ZINC PHOSPHODIESTERASE ELAC PROTEIN 1"/>
    <property type="match status" value="1"/>
</dbReference>
<dbReference type="Proteomes" id="UP000315395">
    <property type="component" value="Chromosome"/>
</dbReference>
<dbReference type="PANTHER" id="PTHR46018:SF2">
    <property type="entry name" value="ZINC PHOSPHODIESTERASE ELAC PROTEIN 1"/>
    <property type="match status" value="1"/>
</dbReference>